<keyword evidence="5" id="KW-1185">Reference proteome</keyword>
<comment type="caution">
    <text evidence="4">The sequence shown here is derived from an EMBL/GenBank/DDBJ whole genome shotgun (WGS) entry which is preliminary data.</text>
</comment>
<feature type="compositionally biased region" description="Low complexity" evidence="1">
    <location>
        <begin position="215"/>
        <end position="273"/>
    </location>
</feature>
<dbReference type="Pfam" id="PF13413">
    <property type="entry name" value="HTH_25"/>
    <property type="match status" value="1"/>
</dbReference>
<feature type="domain" description="HTH cro/C1-type" evidence="3">
    <location>
        <begin position="34"/>
        <end position="95"/>
    </location>
</feature>
<dbReference type="InterPro" id="IPR010982">
    <property type="entry name" value="Lambda_DNA-bd_dom_sf"/>
</dbReference>
<dbReference type="SUPFAM" id="SSF47413">
    <property type="entry name" value="lambda repressor-like DNA-binding domains"/>
    <property type="match status" value="1"/>
</dbReference>
<evidence type="ECO:0000256" key="2">
    <source>
        <dbReference type="SAM" id="Phobius"/>
    </source>
</evidence>
<dbReference type="GO" id="GO:0003677">
    <property type="term" value="F:DNA binding"/>
    <property type="evidence" value="ECO:0007669"/>
    <property type="project" value="InterPro"/>
</dbReference>
<dbReference type="EMBL" id="PHIG01000031">
    <property type="protein sequence ID" value="PJK30004.1"/>
    <property type="molecule type" value="Genomic_DNA"/>
</dbReference>
<accession>A0A2M9G2T8</accession>
<dbReference type="Gene3D" id="1.10.260.40">
    <property type="entry name" value="lambda repressor-like DNA-binding domains"/>
    <property type="match status" value="1"/>
</dbReference>
<dbReference type="InterPro" id="IPR001387">
    <property type="entry name" value="Cro/C1-type_HTH"/>
</dbReference>
<organism evidence="4 5">
    <name type="scientific">Minwuia thermotolerans</name>
    <dbReference type="NCBI Taxonomy" id="2056226"/>
    <lineage>
        <taxon>Bacteria</taxon>
        <taxon>Pseudomonadati</taxon>
        <taxon>Pseudomonadota</taxon>
        <taxon>Alphaproteobacteria</taxon>
        <taxon>Minwuiales</taxon>
        <taxon>Minwuiaceae</taxon>
        <taxon>Minwuia</taxon>
    </lineage>
</organism>
<dbReference type="AlphaFoldDB" id="A0A2M9G2T8"/>
<evidence type="ECO:0000313" key="4">
    <source>
        <dbReference type="EMBL" id="PJK30004.1"/>
    </source>
</evidence>
<name>A0A2M9G2T8_9PROT</name>
<keyword evidence="2" id="KW-0472">Membrane</keyword>
<feature type="transmembrane region" description="Helical" evidence="2">
    <location>
        <begin position="126"/>
        <end position="146"/>
    </location>
</feature>
<dbReference type="OrthoDB" id="9790252at2"/>
<feature type="compositionally biased region" description="Low complexity" evidence="1">
    <location>
        <begin position="281"/>
        <end position="324"/>
    </location>
</feature>
<gene>
    <name evidence="4" type="ORF">CVT23_09585</name>
</gene>
<evidence type="ECO:0000259" key="3">
    <source>
        <dbReference type="SMART" id="SM00530"/>
    </source>
</evidence>
<dbReference type="Proteomes" id="UP000229498">
    <property type="component" value="Unassembled WGS sequence"/>
</dbReference>
<evidence type="ECO:0000256" key="1">
    <source>
        <dbReference type="SAM" id="MobiDB-lite"/>
    </source>
</evidence>
<dbReference type="InterPro" id="IPR050400">
    <property type="entry name" value="Bact_Cytoskel_RodZ"/>
</dbReference>
<keyword evidence="2" id="KW-1133">Transmembrane helix</keyword>
<dbReference type="SMART" id="SM00530">
    <property type="entry name" value="HTH_XRE"/>
    <property type="match status" value="1"/>
</dbReference>
<dbReference type="RefSeq" id="WP_109793278.1">
    <property type="nucleotide sequence ID" value="NZ_PHIG01000031.1"/>
</dbReference>
<feature type="region of interest" description="Disordered" evidence="1">
    <location>
        <begin position="166"/>
        <end position="344"/>
    </location>
</feature>
<proteinExistence type="predicted"/>
<protein>
    <recommendedName>
        <fullName evidence="3">HTH cro/C1-type domain-containing protein</fullName>
    </recommendedName>
</protein>
<reference evidence="4 5" key="1">
    <citation type="submission" date="2017-11" db="EMBL/GenBank/DDBJ databases">
        <title>Draft genome sequence of Rhizobiales bacterium SY3-13.</title>
        <authorList>
            <person name="Sun C."/>
        </authorList>
    </citation>
    <scope>NUCLEOTIDE SEQUENCE [LARGE SCALE GENOMIC DNA]</scope>
    <source>
        <strain evidence="4 5">SY3-13</strain>
    </source>
</reference>
<keyword evidence="2" id="KW-0812">Transmembrane</keyword>
<dbReference type="PANTHER" id="PTHR34475">
    <property type="match status" value="1"/>
</dbReference>
<evidence type="ECO:0000313" key="5">
    <source>
        <dbReference type="Proteomes" id="UP000229498"/>
    </source>
</evidence>
<sequence>MSNRFENDRNSSDEASYNIDDTFAEGRYTGIGAELKAERLRCGLSLEDVSQRLRIRVQHLHSIEEGRFGDLPGRIYALGFVRSYAEFLGADGDVCVRIFKDEVGPDGHSRRLSFPTPPIENRRPGMMTLAVSLLLGALVYGGWYVYSNEGDRLAETVPAVPERFVEQSAPASRSSDSIVGANASERPAEDRAESDVVTAETFAAGDAPAEDGETAAEAGNEPPTNAEAPAPETSASVETTPNETTTIAEATAAAQTAEDSTASDGQGSAAASDEAPAGGETVDAATPPDLAAAEPEPVEVAPAPAQETTETASVTAEPAAPAAVSEDDRLARLTPPPLPPSARRDGYVPRVFGITNRDARIVVRAVAPAQIIVKQSGGRTLLPHRMMQPGDSYRVPDTRGVILESENIDNLEIFLDGKSIGSAGVLAAPARALALTPEILRSLAR</sequence>
<dbReference type="PANTHER" id="PTHR34475:SF1">
    <property type="entry name" value="CYTOSKELETON PROTEIN RODZ"/>
    <property type="match status" value="1"/>
</dbReference>